<feature type="domain" description="N-acetyltransferase" evidence="1">
    <location>
        <begin position="12"/>
        <end position="170"/>
    </location>
</feature>
<dbReference type="Proteomes" id="UP001216674">
    <property type="component" value="Unassembled WGS sequence"/>
</dbReference>
<evidence type="ECO:0000313" key="3">
    <source>
        <dbReference type="Proteomes" id="UP001216674"/>
    </source>
</evidence>
<dbReference type="RefSeq" id="WP_276263292.1">
    <property type="nucleotide sequence ID" value="NZ_JARJLM010000005.1"/>
</dbReference>
<dbReference type="PANTHER" id="PTHR43792">
    <property type="entry name" value="GNAT FAMILY, PUTATIVE (AFU_ORTHOLOGUE AFUA_3G00765)-RELATED-RELATED"/>
    <property type="match status" value="1"/>
</dbReference>
<dbReference type="Gene3D" id="3.40.630.30">
    <property type="match status" value="1"/>
</dbReference>
<accession>A0ABT6AFP5</accession>
<comment type="caution">
    <text evidence="2">The sequence shown here is derived from an EMBL/GenBank/DDBJ whole genome shotgun (WGS) entry which is preliminary data.</text>
</comment>
<dbReference type="InterPro" id="IPR000182">
    <property type="entry name" value="GNAT_dom"/>
</dbReference>
<reference evidence="2 3" key="1">
    <citation type="submission" date="2023-03" db="EMBL/GenBank/DDBJ databases">
        <title>Draft assemblies of triclosan tolerant bacteria isolated from returned activated sludge.</title>
        <authorList>
            <person name="Van Hamelsveld S."/>
        </authorList>
    </citation>
    <scope>NUCLEOTIDE SEQUENCE [LARGE SCALE GENOMIC DNA]</scope>
    <source>
        <strain evidence="2 3">GW210010_S58</strain>
    </source>
</reference>
<sequence length="187" mass="21211">MMHIHEIETDRLRLRQWQDSDYPIFARMNADAETMRFFPTTLTVEQSNAMAQYCRDLIEQQGWGVWAVEEKATAAFIGFIGLHIPTDELPFSPCVEIAWRLAITAWGKGFATEGASATLSFAFGQLAMPEIVSFTALNNTPSVRVMQRLGMRRDAQTFEHPSLPSGHTLREHVLYRAFPGERAIAFM</sequence>
<gene>
    <name evidence="2" type="ORF">P3W85_00330</name>
</gene>
<dbReference type="InterPro" id="IPR051531">
    <property type="entry name" value="N-acetyltransferase"/>
</dbReference>
<dbReference type="SUPFAM" id="SSF55729">
    <property type="entry name" value="Acyl-CoA N-acyltransferases (Nat)"/>
    <property type="match status" value="1"/>
</dbReference>
<organism evidence="2 3">
    <name type="scientific">Cupriavidus basilensis</name>
    <dbReference type="NCBI Taxonomy" id="68895"/>
    <lineage>
        <taxon>Bacteria</taxon>
        <taxon>Pseudomonadati</taxon>
        <taxon>Pseudomonadota</taxon>
        <taxon>Betaproteobacteria</taxon>
        <taxon>Burkholderiales</taxon>
        <taxon>Burkholderiaceae</taxon>
        <taxon>Cupriavidus</taxon>
    </lineage>
</organism>
<evidence type="ECO:0000313" key="2">
    <source>
        <dbReference type="EMBL" id="MDF3831415.1"/>
    </source>
</evidence>
<protein>
    <submittedName>
        <fullName evidence="2">GNAT family N-acetyltransferase</fullName>
    </submittedName>
</protein>
<dbReference type="InterPro" id="IPR016181">
    <property type="entry name" value="Acyl_CoA_acyltransferase"/>
</dbReference>
<evidence type="ECO:0000259" key="1">
    <source>
        <dbReference type="PROSITE" id="PS51186"/>
    </source>
</evidence>
<dbReference type="Pfam" id="PF13302">
    <property type="entry name" value="Acetyltransf_3"/>
    <property type="match status" value="1"/>
</dbReference>
<name>A0ABT6AFP5_9BURK</name>
<dbReference type="PROSITE" id="PS51186">
    <property type="entry name" value="GNAT"/>
    <property type="match status" value="1"/>
</dbReference>
<keyword evidence="3" id="KW-1185">Reference proteome</keyword>
<dbReference type="PANTHER" id="PTHR43792:SF1">
    <property type="entry name" value="N-ACETYLTRANSFERASE DOMAIN-CONTAINING PROTEIN"/>
    <property type="match status" value="1"/>
</dbReference>
<dbReference type="EMBL" id="JARJLM010000005">
    <property type="protein sequence ID" value="MDF3831415.1"/>
    <property type="molecule type" value="Genomic_DNA"/>
</dbReference>
<proteinExistence type="predicted"/>